<reference evidence="1 2" key="1">
    <citation type="journal article" date="2016" name="Mol. Biol. Evol.">
        <title>Comparative Genomics of Early-Diverging Mushroom-Forming Fungi Provides Insights into the Origins of Lignocellulose Decay Capabilities.</title>
        <authorList>
            <person name="Nagy L.G."/>
            <person name="Riley R."/>
            <person name="Tritt A."/>
            <person name="Adam C."/>
            <person name="Daum C."/>
            <person name="Floudas D."/>
            <person name="Sun H."/>
            <person name="Yadav J.S."/>
            <person name="Pangilinan J."/>
            <person name="Larsson K.H."/>
            <person name="Matsuura K."/>
            <person name="Barry K."/>
            <person name="Labutti K."/>
            <person name="Kuo R."/>
            <person name="Ohm R.A."/>
            <person name="Bhattacharya S.S."/>
            <person name="Shirouzu T."/>
            <person name="Yoshinaga Y."/>
            <person name="Martin F.M."/>
            <person name="Grigoriev I.V."/>
            <person name="Hibbett D.S."/>
        </authorList>
    </citation>
    <scope>NUCLEOTIDE SEQUENCE [LARGE SCALE GENOMIC DNA]</scope>
    <source>
        <strain evidence="1 2">TUFC12733</strain>
    </source>
</reference>
<protein>
    <submittedName>
        <fullName evidence="1">Uncharacterized protein</fullName>
    </submittedName>
</protein>
<evidence type="ECO:0000313" key="2">
    <source>
        <dbReference type="Proteomes" id="UP000076738"/>
    </source>
</evidence>
<keyword evidence="2" id="KW-1185">Reference proteome</keyword>
<proteinExistence type="predicted"/>
<dbReference type="AlphaFoldDB" id="A0A167MWN6"/>
<name>A0A167MWN6_CALVF</name>
<gene>
    <name evidence="1" type="ORF">CALVIDRAFT_597850</name>
</gene>
<dbReference type="EMBL" id="KV417281">
    <property type="protein sequence ID" value="KZO97129.1"/>
    <property type="molecule type" value="Genomic_DNA"/>
</dbReference>
<dbReference type="Proteomes" id="UP000076738">
    <property type="component" value="Unassembled WGS sequence"/>
</dbReference>
<accession>A0A167MWN6</accession>
<sequence length="285" mass="31946">MSPTSNEERASIRYVHDTLLDIVRKKDIASLFRRCDGTILAARNNKYKRPDNLDLDLLFVIPKYLNGEGESLVAYTSRIIDMLPEDVQEGARRLAAPKARVAEITRQVELAANRKRTVVSAAISSTPSHDDSQQTIVVPNDVFNLASPYDREETLAPENVVFNTSLDNAPQKPFVSNESLLDDVDQMLIDDRYEPQLLSETAQPKEATQREARADLKLWLYDNDIEDIEDILLRLGATSYSKIRRLAKTTGTGVFAACFLENGGNALQYEFFCDALSKTTTPRSA</sequence>
<evidence type="ECO:0000313" key="1">
    <source>
        <dbReference type="EMBL" id="KZO97129.1"/>
    </source>
</evidence>
<organism evidence="1 2">
    <name type="scientific">Calocera viscosa (strain TUFC12733)</name>
    <dbReference type="NCBI Taxonomy" id="1330018"/>
    <lineage>
        <taxon>Eukaryota</taxon>
        <taxon>Fungi</taxon>
        <taxon>Dikarya</taxon>
        <taxon>Basidiomycota</taxon>
        <taxon>Agaricomycotina</taxon>
        <taxon>Dacrymycetes</taxon>
        <taxon>Dacrymycetales</taxon>
        <taxon>Dacrymycetaceae</taxon>
        <taxon>Calocera</taxon>
    </lineage>
</organism>